<dbReference type="AlphaFoldDB" id="A0A9W8DN45"/>
<organism evidence="2 3">
    <name type="scientific">Mycoemilia scoparia</name>
    <dbReference type="NCBI Taxonomy" id="417184"/>
    <lineage>
        <taxon>Eukaryota</taxon>
        <taxon>Fungi</taxon>
        <taxon>Fungi incertae sedis</taxon>
        <taxon>Zoopagomycota</taxon>
        <taxon>Kickxellomycotina</taxon>
        <taxon>Kickxellomycetes</taxon>
        <taxon>Kickxellales</taxon>
        <taxon>Kickxellaceae</taxon>
        <taxon>Mycoemilia</taxon>
    </lineage>
</organism>
<proteinExistence type="predicted"/>
<sequence length="446" mass="50199">MDNYYHHGKQTTAGRKRSHHQTDGDDYGQVRNRPPPPPPPGLQQSQECVPFYPVVTQSYDDGGWGGESSANKSANLEQEPSYLAMLGPADTYGYFNDEFSMGQSTAGGSMDPSLQGHQTANKDLITAKSALPINPAEALFVWTSKYLSKNIVYIHFSNGSLPKVPYTMETIYSVLESMELNPHRPRPSSSSGQTPSALPMPQQLSKNSLEDYTPSTLLKRWSNVENQKYQMMLTYFSKYNIPDLMKANINLISKNQIRKKNQPEKLLSPIGSYTLKYTVRGWTDRAMELDLPCYITKYIVCEYALEYAVQNPTWINTKSDSERANLDGWITSHRHLGSFISKLALGLAESRNLDRVSDFEFNTAIGVAAILLYLIRKNHRYEKLLDMSTVPLSNSLSKWVGICCPDIVDASGGGGNSYRCKFVCEELDSNFEKILFDMLPYISTYL</sequence>
<feature type="region of interest" description="Disordered" evidence="1">
    <location>
        <begin position="180"/>
        <end position="206"/>
    </location>
</feature>
<evidence type="ECO:0000313" key="2">
    <source>
        <dbReference type="EMBL" id="KAJ1915560.1"/>
    </source>
</evidence>
<evidence type="ECO:0000313" key="3">
    <source>
        <dbReference type="Proteomes" id="UP001150538"/>
    </source>
</evidence>
<feature type="compositionally biased region" description="Basic residues" evidence="1">
    <location>
        <begin position="1"/>
        <end position="19"/>
    </location>
</feature>
<dbReference type="EMBL" id="JANBPU010000141">
    <property type="protein sequence ID" value="KAJ1915560.1"/>
    <property type="molecule type" value="Genomic_DNA"/>
</dbReference>
<keyword evidence="3" id="KW-1185">Reference proteome</keyword>
<reference evidence="2" key="1">
    <citation type="submission" date="2022-07" db="EMBL/GenBank/DDBJ databases">
        <title>Phylogenomic reconstructions and comparative analyses of Kickxellomycotina fungi.</title>
        <authorList>
            <person name="Reynolds N.K."/>
            <person name="Stajich J.E."/>
            <person name="Barry K."/>
            <person name="Grigoriev I.V."/>
            <person name="Crous P."/>
            <person name="Smith M.E."/>
        </authorList>
    </citation>
    <scope>NUCLEOTIDE SEQUENCE</scope>
    <source>
        <strain evidence="2">NBRC 100468</strain>
    </source>
</reference>
<evidence type="ECO:0000256" key="1">
    <source>
        <dbReference type="SAM" id="MobiDB-lite"/>
    </source>
</evidence>
<comment type="caution">
    <text evidence="2">The sequence shown here is derived from an EMBL/GenBank/DDBJ whole genome shotgun (WGS) entry which is preliminary data.</text>
</comment>
<protein>
    <submittedName>
        <fullName evidence="2">Uncharacterized protein</fullName>
    </submittedName>
</protein>
<dbReference type="Proteomes" id="UP001150538">
    <property type="component" value="Unassembled WGS sequence"/>
</dbReference>
<feature type="region of interest" description="Disordered" evidence="1">
    <location>
        <begin position="1"/>
        <end position="46"/>
    </location>
</feature>
<feature type="compositionally biased region" description="Polar residues" evidence="1">
    <location>
        <begin position="187"/>
        <end position="206"/>
    </location>
</feature>
<accession>A0A9W8DN45</accession>
<gene>
    <name evidence="2" type="ORF">H4219_004260</name>
</gene>
<name>A0A9W8DN45_9FUNG</name>